<organism evidence="2 3">
    <name type="scientific">Rhodophyticola porphyridii</name>
    <dbReference type="NCBI Taxonomy" id="1852017"/>
    <lineage>
        <taxon>Bacteria</taxon>
        <taxon>Pseudomonadati</taxon>
        <taxon>Pseudomonadota</taxon>
        <taxon>Alphaproteobacteria</taxon>
        <taxon>Rhodobacterales</taxon>
        <taxon>Roseobacteraceae</taxon>
        <taxon>Rhodophyticola</taxon>
    </lineage>
</organism>
<dbReference type="OrthoDB" id="7632202at2"/>
<comment type="caution">
    <text evidence="2">The sequence shown here is derived from an EMBL/GenBank/DDBJ whole genome shotgun (WGS) entry which is preliminary data.</text>
</comment>
<accession>A0A3L9Y9G1</accession>
<keyword evidence="1" id="KW-0472">Membrane</keyword>
<feature type="transmembrane region" description="Helical" evidence="1">
    <location>
        <begin position="65"/>
        <end position="84"/>
    </location>
</feature>
<keyword evidence="1" id="KW-1133">Transmembrane helix</keyword>
<sequence length="86" mass="10159">MLNIGRMAIILIVVLTLVYVCVFLYWRSGVRERLEEDWVMEGRPGDRDTWVDERVAPKARRISRWLILFVYVLPITALSVFVYVTN</sequence>
<name>A0A3L9Y9G1_9RHOB</name>
<dbReference type="AlphaFoldDB" id="A0A3L9Y9G1"/>
<evidence type="ECO:0000313" key="3">
    <source>
        <dbReference type="Proteomes" id="UP000281343"/>
    </source>
</evidence>
<feature type="transmembrane region" description="Helical" evidence="1">
    <location>
        <begin position="6"/>
        <end position="26"/>
    </location>
</feature>
<protein>
    <recommendedName>
        <fullName evidence="4">Cation/multidrug efflux pump</fullName>
    </recommendedName>
</protein>
<evidence type="ECO:0000256" key="1">
    <source>
        <dbReference type="SAM" id="Phobius"/>
    </source>
</evidence>
<dbReference type="EMBL" id="RCNT01000001">
    <property type="protein sequence ID" value="RMA43918.1"/>
    <property type="molecule type" value="Genomic_DNA"/>
</dbReference>
<keyword evidence="3" id="KW-1185">Reference proteome</keyword>
<gene>
    <name evidence="2" type="ORF">D9R08_03090</name>
</gene>
<reference evidence="2 3" key="1">
    <citation type="submission" date="2018-10" db="EMBL/GenBank/DDBJ databases">
        <authorList>
            <person name="Jung H.S."/>
            <person name="Jeon C.O."/>
        </authorList>
    </citation>
    <scope>NUCLEOTIDE SEQUENCE [LARGE SCALE GENOMIC DNA]</scope>
    <source>
        <strain evidence="2 3">MA-7-27</strain>
    </source>
</reference>
<keyword evidence="1" id="KW-0812">Transmembrane</keyword>
<proteinExistence type="predicted"/>
<evidence type="ECO:0000313" key="2">
    <source>
        <dbReference type="EMBL" id="RMA43918.1"/>
    </source>
</evidence>
<evidence type="ECO:0008006" key="4">
    <source>
        <dbReference type="Google" id="ProtNLM"/>
    </source>
</evidence>
<dbReference type="Proteomes" id="UP000281343">
    <property type="component" value="Unassembled WGS sequence"/>
</dbReference>
<dbReference type="RefSeq" id="WP_121896507.1">
    <property type="nucleotide sequence ID" value="NZ_CP159473.1"/>
</dbReference>